<dbReference type="Pfam" id="PF13516">
    <property type="entry name" value="LRR_6"/>
    <property type="match status" value="2"/>
</dbReference>
<dbReference type="Gene3D" id="3.80.10.10">
    <property type="entry name" value="Ribonuclease Inhibitor"/>
    <property type="match status" value="1"/>
</dbReference>
<dbReference type="InterPro" id="IPR045203">
    <property type="entry name" value="RanGAP1/2"/>
</dbReference>
<name>A0ABQ8E6E1_BRANA</name>
<protein>
    <submittedName>
        <fullName evidence="1">Uncharacterized protein</fullName>
    </submittedName>
</protein>
<gene>
    <name evidence="1" type="ORF">HID58_004659</name>
</gene>
<reference evidence="1 2" key="1">
    <citation type="submission" date="2021-05" db="EMBL/GenBank/DDBJ databases">
        <title>Genome Assembly of Synthetic Allotetraploid Brassica napus Reveals Homoeologous Exchanges between Subgenomes.</title>
        <authorList>
            <person name="Davis J.T."/>
        </authorList>
    </citation>
    <scope>NUCLEOTIDE SEQUENCE [LARGE SCALE GENOMIC DNA]</scope>
    <source>
        <strain evidence="2">cv. Da-Ae</strain>
        <tissue evidence="1">Seedling</tissue>
    </source>
</reference>
<dbReference type="InterPro" id="IPR032675">
    <property type="entry name" value="LRR_dom_sf"/>
</dbReference>
<dbReference type="PANTHER" id="PTHR46761:SF8">
    <property type="entry name" value="(RAPE) HYPOTHETICAL PROTEIN"/>
    <property type="match status" value="1"/>
</dbReference>
<sequence length="265" mass="29899">MARSNFSLICSFEEYLGRFPTHPMVILKLNSPYPQCSNDEAQKFSLICFSNRSFGLGAARVAEPILASLKHQLKVEALDVMNLFSNALQGNVLSSLNLSDNALGEKGVRAFGTLLKSLSSLEELYLMNDGISKEAAQAVSELIPSTEKLRVLHFHNYSRSRRSQGLRDEGCIQIEKSVEEDHSKLQYIDMSNNYIRRDGAVALAGVVMKKEAFKLLNIDGNIISEEGVEEVKEMFKKKQSCLGVWMRMILMEKKEMKRMMSWSQS</sequence>
<dbReference type="InterPro" id="IPR001611">
    <property type="entry name" value="Leu-rich_rpt"/>
</dbReference>
<evidence type="ECO:0000313" key="2">
    <source>
        <dbReference type="Proteomes" id="UP000824890"/>
    </source>
</evidence>
<comment type="caution">
    <text evidence="1">The sequence shown here is derived from an EMBL/GenBank/DDBJ whole genome shotgun (WGS) entry which is preliminary data.</text>
</comment>
<dbReference type="SUPFAM" id="SSF52047">
    <property type="entry name" value="RNI-like"/>
    <property type="match status" value="1"/>
</dbReference>
<dbReference type="SMART" id="SM00368">
    <property type="entry name" value="LRR_RI"/>
    <property type="match status" value="4"/>
</dbReference>
<accession>A0ABQ8E6E1</accession>
<proteinExistence type="predicted"/>
<dbReference type="Proteomes" id="UP000824890">
    <property type="component" value="Unassembled WGS sequence"/>
</dbReference>
<dbReference type="PANTHER" id="PTHR46761">
    <property type="entry name" value="RAN GTPASE-ACTIVATING PROTEIN 1"/>
    <property type="match status" value="1"/>
</dbReference>
<evidence type="ECO:0000313" key="1">
    <source>
        <dbReference type="EMBL" id="KAH0937198.1"/>
    </source>
</evidence>
<dbReference type="EMBL" id="JAGKQM010000002">
    <property type="protein sequence ID" value="KAH0937198.1"/>
    <property type="molecule type" value="Genomic_DNA"/>
</dbReference>
<organism evidence="1 2">
    <name type="scientific">Brassica napus</name>
    <name type="common">Rape</name>
    <dbReference type="NCBI Taxonomy" id="3708"/>
    <lineage>
        <taxon>Eukaryota</taxon>
        <taxon>Viridiplantae</taxon>
        <taxon>Streptophyta</taxon>
        <taxon>Embryophyta</taxon>
        <taxon>Tracheophyta</taxon>
        <taxon>Spermatophyta</taxon>
        <taxon>Magnoliopsida</taxon>
        <taxon>eudicotyledons</taxon>
        <taxon>Gunneridae</taxon>
        <taxon>Pentapetalae</taxon>
        <taxon>rosids</taxon>
        <taxon>malvids</taxon>
        <taxon>Brassicales</taxon>
        <taxon>Brassicaceae</taxon>
        <taxon>Brassiceae</taxon>
        <taxon>Brassica</taxon>
    </lineage>
</organism>
<keyword evidence="2" id="KW-1185">Reference proteome</keyword>